<keyword evidence="1" id="KW-0812">Transmembrane</keyword>
<dbReference type="GO" id="GO:0009507">
    <property type="term" value="C:chloroplast"/>
    <property type="evidence" value="ECO:0007669"/>
    <property type="project" value="TreeGrafter"/>
</dbReference>
<feature type="transmembrane region" description="Helical" evidence="1">
    <location>
        <begin position="264"/>
        <end position="289"/>
    </location>
</feature>
<feature type="transmembrane region" description="Helical" evidence="1">
    <location>
        <begin position="336"/>
        <end position="356"/>
    </location>
</feature>
<dbReference type="PANTHER" id="PTHR33918">
    <property type="entry name" value="OS01G0704200 PROTEIN"/>
    <property type="match status" value="1"/>
</dbReference>
<proteinExistence type="predicted"/>
<dbReference type="Proteomes" id="UP000596660">
    <property type="component" value="Unplaced"/>
</dbReference>
<reference evidence="2" key="1">
    <citation type="journal article" date="2017" name="Nature">
        <title>The genome of Chenopodium quinoa.</title>
        <authorList>
            <person name="Jarvis D.E."/>
            <person name="Ho Y.S."/>
            <person name="Lightfoot D.J."/>
            <person name="Schmoeckel S.M."/>
            <person name="Li B."/>
            <person name="Borm T.J.A."/>
            <person name="Ohyanagi H."/>
            <person name="Mineta K."/>
            <person name="Michell C.T."/>
            <person name="Saber N."/>
            <person name="Kharbatia N.M."/>
            <person name="Rupper R.R."/>
            <person name="Sharp A.R."/>
            <person name="Dally N."/>
            <person name="Boughton B.A."/>
            <person name="Woo Y.H."/>
            <person name="Gao G."/>
            <person name="Schijlen E.G.W.M."/>
            <person name="Guo X."/>
            <person name="Momin A.A."/>
            <person name="Negrao S."/>
            <person name="Al-Babili S."/>
            <person name="Gehring C."/>
            <person name="Roessner U."/>
            <person name="Jung C."/>
            <person name="Murphy K."/>
            <person name="Arold S.T."/>
            <person name="Gojobori T."/>
            <person name="van der Linden C.G."/>
            <person name="van Loo E.N."/>
            <person name="Jellen E.N."/>
            <person name="Maughan P.J."/>
            <person name="Tester M."/>
        </authorList>
    </citation>
    <scope>NUCLEOTIDE SEQUENCE [LARGE SCALE GENOMIC DNA]</scope>
    <source>
        <strain evidence="2">cv. PI 614886</strain>
    </source>
</reference>
<dbReference type="OMA" id="YLMCAIN"/>
<feature type="transmembrane region" description="Helical" evidence="1">
    <location>
        <begin position="422"/>
        <end position="443"/>
    </location>
</feature>
<keyword evidence="1" id="KW-0472">Membrane</keyword>
<dbReference type="AlphaFoldDB" id="A0A803MRG8"/>
<dbReference type="Gramene" id="AUR62033869-RA">
    <property type="protein sequence ID" value="AUR62033869-RA:cds"/>
    <property type="gene ID" value="AUR62033869"/>
</dbReference>
<accession>A0A803MRG8</accession>
<name>A0A803MRG8_CHEQI</name>
<evidence type="ECO:0000313" key="2">
    <source>
        <dbReference type="EnsemblPlants" id="AUR62033869-RA:cds"/>
    </source>
</evidence>
<reference evidence="2" key="2">
    <citation type="submission" date="2021-03" db="UniProtKB">
        <authorList>
            <consortium name="EnsemblPlants"/>
        </authorList>
    </citation>
    <scope>IDENTIFICATION</scope>
</reference>
<keyword evidence="1" id="KW-1133">Transmembrane helix</keyword>
<keyword evidence="3" id="KW-1185">Reference proteome</keyword>
<dbReference type="EnsemblPlants" id="AUR62033869-RA">
    <property type="protein sequence ID" value="AUR62033869-RA:cds"/>
    <property type="gene ID" value="AUR62033869"/>
</dbReference>
<evidence type="ECO:0000256" key="1">
    <source>
        <dbReference type="SAM" id="Phobius"/>
    </source>
</evidence>
<feature type="transmembrane region" description="Helical" evidence="1">
    <location>
        <begin position="13"/>
        <end position="36"/>
    </location>
</feature>
<protein>
    <submittedName>
        <fullName evidence="2">Uncharacterized protein</fullName>
    </submittedName>
</protein>
<sequence length="452" mass="49706">MGLKVIAPIAVTYATWPVIGMNAVVAVTPLLVGYLAQYALEAFIDKRGSACWPLVPIIFEVYRFYQLTRAITYVEGLRFVMSGVEATQEVVERSGALAAVSVTFYFVALVRSTVINAGHRKIQLNNLAESYAISNLKWGVKDSLLPRVKEVSRIYALHSDSNEILEVPSKSNANIPEVHSDLPAKSKLSSKYDSVEPFGGKSGSVSFYGLTHHAIEESKLSSSPYKDDGGSVIWILAPLVLILSLILPPIILSNAFDGVFKNEALAEIVGILSSEAVFYSGIAIFLLITDRIQRPYLQFSAKRWSLITGLKGHLSTSFFAMGLKVIAPIAVTYATWPVIGMNAVVAVTPLLVGYLAQYALEAFIDKRGSACWPLVPIIFEVYRFYQLTRAITYVEGLRFVMSGVEATQEVVERSGALAAVSVTFYFVALVCLWSLLTFLLRLFPSRPVSEKY</sequence>
<dbReference type="PANTHER" id="PTHR33918:SF4">
    <property type="entry name" value="ABC-2 TYPE TRANSPORTER DOMAIN-CONTAINING PROTEIN"/>
    <property type="match status" value="1"/>
</dbReference>
<organism evidence="2 3">
    <name type="scientific">Chenopodium quinoa</name>
    <name type="common">Quinoa</name>
    <dbReference type="NCBI Taxonomy" id="63459"/>
    <lineage>
        <taxon>Eukaryota</taxon>
        <taxon>Viridiplantae</taxon>
        <taxon>Streptophyta</taxon>
        <taxon>Embryophyta</taxon>
        <taxon>Tracheophyta</taxon>
        <taxon>Spermatophyta</taxon>
        <taxon>Magnoliopsida</taxon>
        <taxon>eudicotyledons</taxon>
        <taxon>Gunneridae</taxon>
        <taxon>Pentapetalae</taxon>
        <taxon>Caryophyllales</taxon>
        <taxon>Chenopodiaceae</taxon>
        <taxon>Chenopodioideae</taxon>
        <taxon>Atripliceae</taxon>
        <taxon>Chenopodium</taxon>
    </lineage>
</organism>
<feature type="transmembrane region" description="Helical" evidence="1">
    <location>
        <begin position="310"/>
        <end position="330"/>
    </location>
</feature>
<evidence type="ECO:0000313" key="3">
    <source>
        <dbReference type="Proteomes" id="UP000596660"/>
    </source>
</evidence>
<feature type="transmembrane region" description="Helical" evidence="1">
    <location>
        <begin position="232"/>
        <end position="252"/>
    </location>
</feature>